<name>A0A9P8VS53_9HYPO</name>
<dbReference type="AlphaFoldDB" id="A0A9P8VS53"/>
<reference evidence="2 3" key="1">
    <citation type="journal article" date="2021" name="Nat. Commun.">
        <title>Genetic determinants of endophytism in the Arabidopsis root mycobiome.</title>
        <authorList>
            <person name="Mesny F."/>
            <person name="Miyauchi S."/>
            <person name="Thiergart T."/>
            <person name="Pickel B."/>
            <person name="Atanasova L."/>
            <person name="Karlsson M."/>
            <person name="Huettel B."/>
            <person name="Barry K.W."/>
            <person name="Haridas S."/>
            <person name="Chen C."/>
            <person name="Bauer D."/>
            <person name="Andreopoulos W."/>
            <person name="Pangilinan J."/>
            <person name="LaButti K."/>
            <person name="Riley R."/>
            <person name="Lipzen A."/>
            <person name="Clum A."/>
            <person name="Drula E."/>
            <person name="Henrissat B."/>
            <person name="Kohler A."/>
            <person name="Grigoriev I.V."/>
            <person name="Martin F.M."/>
            <person name="Hacquard S."/>
        </authorList>
    </citation>
    <scope>NUCLEOTIDE SEQUENCE [LARGE SCALE GENOMIC DNA]</scope>
    <source>
        <strain evidence="2 3">MPI-CAGE-CH-0241</strain>
    </source>
</reference>
<feature type="chain" id="PRO_5040422190" description="Secreted protein" evidence="1">
    <location>
        <begin position="24"/>
        <end position="94"/>
    </location>
</feature>
<evidence type="ECO:0000313" key="2">
    <source>
        <dbReference type="EMBL" id="KAH6872072.1"/>
    </source>
</evidence>
<evidence type="ECO:0000256" key="1">
    <source>
        <dbReference type="SAM" id="SignalP"/>
    </source>
</evidence>
<keyword evidence="1" id="KW-0732">Signal</keyword>
<comment type="caution">
    <text evidence="2">The sequence shown here is derived from an EMBL/GenBank/DDBJ whole genome shotgun (WGS) entry which is preliminary data.</text>
</comment>
<proteinExistence type="predicted"/>
<protein>
    <recommendedName>
        <fullName evidence="4">Secreted protein</fullName>
    </recommendedName>
</protein>
<dbReference type="OrthoDB" id="5098016at2759"/>
<gene>
    <name evidence="2" type="ORF">B0T10DRAFT_499897</name>
</gene>
<sequence>MPRLRKADRGNSLLLLFLSVVRLREDPGIHSPFELASSTDHTVFLDTRSWRSHGFNQGRGGIESIQYVVGPVEDAEEGVVLKTDSLHSRSHSRA</sequence>
<evidence type="ECO:0008006" key="4">
    <source>
        <dbReference type="Google" id="ProtNLM"/>
    </source>
</evidence>
<accession>A0A9P8VS53</accession>
<organism evidence="2 3">
    <name type="scientific">Thelonectria olida</name>
    <dbReference type="NCBI Taxonomy" id="1576542"/>
    <lineage>
        <taxon>Eukaryota</taxon>
        <taxon>Fungi</taxon>
        <taxon>Dikarya</taxon>
        <taxon>Ascomycota</taxon>
        <taxon>Pezizomycotina</taxon>
        <taxon>Sordariomycetes</taxon>
        <taxon>Hypocreomycetidae</taxon>
        <taxon>Hypocreales</taxon>
        <taxon>Nectriaceae</taxon>
        <taxon>Thelonectria</taxon>
    </lineage>
</organism>
<dbReference type="EMBL" id="JAGPYM010000047">
    <property type="protein sequence ID" value="KAH6872072.1"/>
    <property type="molecule type" value="Genomic_DNA"/>
</dbReference>
<dbReference type="Proteomes" id="UP000777438">
    <property type="component" value="Unassembled WGS sequence"/>
</dbReference>
<keyword evidence="3" id="KW-1185">Reference proteome</keyword>
<feature type="signal peptide" evidence="1">
    <location>
        <begin position="1"/>
        <end position="23"/>
    </location>
</feature>
<evidence type="ECO:0000313" key="3">
    <source>
        <dbReference type="Proteomes" id="UP000777438"/>
    </source>
</evidence>